<comment type="caution">
    <text evidence="5">The sequence shown here is derived from an EMBL/GenBank/DDBJ whole genome shotgun (WGS) entry which is preliminary data.</text>
</comment>
<dbReference type="PIRSF" id="PIRSF001365">
    <property type="entry name" value="DHDPS"/>
    <property type="match status" value="1"/>
</dbReference>
<gene>
    <name evidence="5" type="ORF">HNR60_004743</name>
</gene>
<evidence type="ECO:0000313" key="6">
    <source>
        <dbReference type="Proteomes" id="UP000542353"/>
    </source>
</evidence>
<name>A0A7W7Z8J2_9BRAD</name>
<evidence type="ECO:0000256" key="3">
    <source>
        <dbReference type="PIRNR" id="PIRNR001365"/>
    </source>
</evidence>
<protein>
    <submittedName>
        <fullName evidence="5">4-hydroxy-tetrahydrodipicolinate synthase</fullName>
        <ecNumber evidence="5">4.3.3.7</ecNumber>
    </submittedName>
</protein>
<evidence type="ECO:0000256" key="2">
    <source>
        <dbReference type="ARBA" id="ARBA00023239"/>
    </source>
</evidence>
<dbReference type="CDD" id="cd00408">
    <property type="entry name" value="DHDPS-like"/>
    <property type="match status" value="1"/>
</dbReference>
<dbReference type="AlphaFoldDB" id="A0A7W7Z8J2"/>
<sequence length="318" mass="34849">MKSGLLNERASGVFIIAATPFDDQGGLDLESTDRMIDFYLSCGVSGITMLGMMGEANKLSSLESTAFMKRVLARVANKVPVVVGVSHPGVDPLVEFSREAMDLGAAGVMIAPVSTLRTEENVLSYFAGVMQRLGPDVPVVVQDYPQSTLVNMSPATIQKMIELHPQFVMLKHEDCPGHSKLTRIYRGCQDGLHRSISIMVGNGGLYLPQELRRGASGAMTGFAYPEMLVAVCRLFAEQKPEAGEDLFDIYLPLVRHEVQPGLGLAIRKEALRRRGVIESSFVRAPGAKLTRDDLVELDSLMRRLERRLDSNSIRSKLA</sequence>
<feature type="binding site" evidence="4">
    <location>
        <position position="219"/>
    </location>
    <ligand>
        <name>pyruvate</name>
        <dbReference type="ChEBI" id="CHEBI:15361"/>
    </ligand>
</feature>
<dbReference type="SMART" id="SM01130">
    <property type="entry name" value="DHDPS"/>
    <property type="match status" value="1"/>
</dbReference>
<dbReference type="EC" id="4.3.3.7" evidence="5"/>
<dbReference type="InterPro" id="IPR002220">
    <property type="entry name" value="DapA-like"/>
</dbReference>
<proteinExistence type="inferred from homology"/>
<dbReference type="EMBL" id="JACHIH010000054">
    <property type="protein sequence ID" value="MBB5049958.1"/>
    <property type="molecule type" value="Genomic_DNA"/>
</dbReference>
<dbReference type="Pfam" id="PF00701">
    <property type="entry name" value="DHDPS"/>
    <property type="match status" value="1"/>
</dbReference>
<dbReference type="GO" id="GO:0005829">
    <property type="term" value="C:cytosol"/>
    <property type="evidence" value="ECO:0007669"/>
    <property type="project" value="TreeGrafter"/>
</dbReference>
<comment type="similarity">
    <text evidence="1 3">Belongs to the DapA family.</text>
</comment>
<accession>A0A7W7Z8J2</accession>
<reference evidence="5 6" key="1">
    <citation type="submission" date="2020-08" db="EMBL/GenBank/DDBJ databases">
        <title>Genomic Encyclopedia of Type Strains, Phase IV (KMG-IV): sequencing the most valuable type-strain genomes for metagenomic binning, comparative biology and taxonomic classification.</title>
        <authorList>
            <person name="Goeker M."/>
        </authorList>
    </citation>
    <scope>NUCLEOTIDE SEQUENCE [LARGE SCALE GENOMIC DNA]</scope>
    <source>
        <strain evidence="5 6">DSM 12706</strain>
    </source>
</reference>
<dbReference type="PANTHER" id="PTHR12128">
    <property type="entry name" value="DIHYDRODIPICOLINATE SYNTHASE"/>
    <property type="match status" value="1"/>
</dbReference>
<dbReference type="SUPFAM" id="SSF51569">
    <property type="entry name" value="Aldolase"/>
    <property type="match status" value="1"/>
</dbReference>
<dbReference type="InterPro" id="IPR013785">
    <property type="entry name" value="Aldolase_TIM"/>
</dbReference>
<dbReference type="RefSeq" id="WP_184262745.1">
    <property type="nucleotide sequence ID" value="NZ_JACHIH010000054.1"/>
</dbReference>
<evidence type="ECO:0000256" key="4">
    <source>
        <dbReference type="PIRSR" id="PIRSR001365-2"/>
    </source>
</evidence>
<keyword evidence="6" id="KW-1185">Reference proteome</keyword>
<dbReference type="GO" id="GO:0008840">
    <property type="term" value="F:4-hydroxy-tetrahydrodipicolinate synthase activity"/>
    <property type="evidence" value="ECO:0007669"/>
    <property type="project" value="UniProtKB-EC"/>
</dbReference>
<dbReference type="Proteomes" id="UP000542353">
    <property type="component" value="Unassembled WGS sequence"/>
</dbReference>
<organism evidence="5 6">
    <name type="scientific">Rhodopseudomonas rhenobacensis</name>
    <dbReference type="NCBI Taxonomy" id="87461"/>
    <lineage>
        <taxon>Bacteria</taxon>
        <taxon>Pseudomonadati</taxon>
        <taxon>Pseudomonadota</taxon>
        <taxon>Alphaproteobacteria</taxon>
        <taxon>Hyphomicrobiales</taxon>
        <taxon>Nitrobacteraceae</taxon>
        <taxon>Rhodopseudomonas</taxon>
    </lineage>
</organism>
<dbReference type="PANTHER" id="PTHR12128:SF66">
    <property type="entry name" value="4-HYDROXY-2-OXOGLUTARATE ALDOLASE, MITOCHONDRIAL"/>
    <property type="match status" value="1"/>
</dbReference>
<keyword evidence="2 3" id="KW-0456">Lyase</keyword>
<evidence type="ECO:0000256" key="1">
    <source>
        <dbReference type="ARBA" id="ARBA00007592"/>
    </source>
</evidence>
<evidence type="ECO:0000313" key="5">
    <source>
        <dbReference type="EMBL" id="MBB5049958.1"/>
    </source>
</evidence>
<dbReference type="Gene3D" id="3.20.20.70">
    <property type="entry name" value="Aldolase class I"/>
    <property type="match status" value="1"/>
</dbReference>